<sequence length="332" mass="39500">MLKCIKIFKKIIYIFLFFLLLFLILSRGHTYKTEDLEFGVTFSKKQAENLGLDWKQTYSNIFEELKVKKIRLSAYWNEVECAQENFTWDDLDWQIQKASEAHAEIILAVGGRLPRWPECHFPEWAKNMPAQEREAKILQYISKVISRYSKNKNIVAWQVENEPFLSHFGDCPKLDSKFLDKEISLVKNMDSRNIIITDSGELSIWVPAAKRADIFGTTLYRDTYSAHLKRYIHYPISPAFFRFKKNIANLFAHPSKWIVIELQAEPWAPVPFQNTDQETRDRTMSIEKFQDIIKFVQKTGFKEFYLWGVEFWYWEKEINNNILFIEEAKKLF</sequence>
<proteinExistence type="predicted"/>
<dbReference type="AlphaFoldDB" id="A0A1F5TPN5"/>
<comment type="caution">
    <text evidence="1">The sequence shown here is derived from an EMBL/GenBank/DDBJ whole genome shotgun (WGS) entry which is preliminary data.</text>
</comment>
<dbReference type="EMBL" id="MFGO01000020">
    <property type="protein sequence ID" value="OGF40779.1"/>
    <property type="molecule type" value="Genomic_DNA"/>
</dbReference>
<dbReference type="SUPFAM" id="SSF51445">
    <property type="entry name" value="(Trans)glycosidases"/>
    <property type="match status" value="1"/>
</dbReference>
<dbReference type="InterPro" id="IPR017853">
    <property type="entry name" value="GH"/>
</dbReference>
<dbReference type="Gene3D" id="3.20.20.80">
    <property type="entry name" value="Glycosidases"/>
    <property type="match status" value="1"/>
</dbReference>
<gene>
    <name evidence="1" type="ORF">A2531_06710</name>
</gene>
<evidence type="ECO:0000313" key="1">
    <source>
        <dbReference type="EMBL" id="OGF40779.1"/>
    </source>
</evidence>
<organism evidence="1 2">
    <name type="scientific">Candidatus Falkowbacteria bacterium RIFOXYD2_FULL_34_120</name>
    <dbReference type="NCBI Taxonomy" id="1798007"/>
    <lineage>
        <taxon>Bacteria</taxon>
        <taxon>Candidatus Falkowiibacteriota</taxon>
    </lineage>
</organism>
<evidence type="ECO:0000313" key="2">
    <source>
        <dbReference type="Proteomes" id="UP000177579"/>
    </source>
</evidence>
<protein>
    <submittedName>
        <fullName evidence="1">Uncharacterized protein</fullName>
    </submittedName>
</protein>
<name>A0A1F5TPN5_9BACT</name>
<accession>A0A1F5TPN5</accession>
<dbReference type="Proteomes" id="UP000177579">
    <property type="component" value="Unassembled WGS sequence"/>
</dbReference>
<reference evidence="1 2" key="1">
    <citation type="journal article" date="2016" name="Nat. Commun.">
        <title>Thousands of microbial genomes shed light on interconnected biogeochemical processes in an aquifer system.</title>
        <authorList>
            <person name="Anantharaman K."/>
            <person name="Brown C.T."/>
            <person name="Hug L.A."/>
            <person name="Sharon I."/>
            <person name="Castelle C.J."/>
            <person name="Probst A.J."/>
            <person name="Thomas B.C."/>
            <person name="Singh A."/>
            <person name="Wilkins M.J."/>
            <person name="Karaoz U."/>
            <person name="Brodie E.L."/>
            <person name="Williams K.H."/>
            <person name="Hubbard S.S."/>
            <person name="Banfield J.F."/>
        </authorList>
    </citation>
    <scope>NUCLEOTIDE SEQUENCE [LARGE SCALE GENOMIC DNA]</scope>
</reference>